<dbReference type="GO" id="GO:0005634">
    <property type="term" value="C:nucleus"/>
    <property type="evidence" value="ECO:0007669"/>
    <property type="project" value="UniProtKB-SubCell"/>
</dbReference>
<comment type="function">
    <text evidence="15">Pseudouridine synthase that catalyzes pseudouridylation of mRNAs and tRNAs. Mediates pseudouridylation of mRNAs with the consensus sequence 5'-GUUCNANNC-3', harboring a stem-loop structure. Constitutes the major pseudouridine synthase acting on mRNAs. Also catalyzes pseudouridylation of some tRNAs, including synthesis of pseudouridine(55) from uracil-55, in the psi GC loop of a subset of tRNAs. Promotes the processing of pri-let-7 microRNAs (pri-miRNAs) independently of its RNA pseudouridylate synthase activity. Acts by binding to the stem-loop structure on pri-let-7, preventing LIN28-binding (LIN28A and/or LIN28B), thereby enhancing the interaction between pri-let-7 and the microprocessor DGCR8, which mediates miRNA maturation.</text>
</comment>
<dbReference type="AlphaFoldDB" id="A0A401RVS1"/>
<dbReference type="GO" id="GO:0160148">
    <property type="term" value="F:tRNA pseudouridine(55) synthase activity"/>
    <property type="evidence" value="ECO:0007669"/>
    <property type="project" value="UniProtKB-EC"/>
</dbReference>
<dbReference type="STRING" id="137246.A0A401RVS1"/>
<dbReference type="Gene3D" id="3.30.2350.10">
    <property type="entry name" value="Pseudouridine synthase"/>
    <property type="match status" value="1"/>
</dbReference>
<dbReference type="GO" id="GO:0006400">
    <property type="term" value="P:tRNA modification"/>
    <property type="evidence" value="ECO:0007669"/>
    <property type="project" value="TreeGrafter"/>
</dbReference>
<dbReference type="FunFam" id="3.30.2350.10:FF:000013">
    <property type="entry name" value="TruB pseudouridine synthase family member 1"/>
    <property type="match status" value="1"/>
</dbReference>
<feature type="non-terminal residue" evidence="21">
    <location>
        <position position="1"/>
    </location>
</feature>
<dbReference type="InterPro" id="IPR020103">
    <property type="entry name" value="PsdUridine_synth_cat_dom_sf"/>
</dbReference>
<evidence type="ECO:0000256" key="12">
    <source>
        <dbReference type="ARBA" id="ARBA00023242"/>
    </source>
</evidence>
<dbReference type="GO" id="GO:0003723">
    <property type="term" value="F:RNA binding"/>
    <property type="evidence" value="ECO:0007669"/>
    <property type="project" value="InterPro"/>
</dbReference>
<dbReference type="Proteomes" id="UP000287033">
    <property type="component" value="Unassembled WGS sequence"/>
</dbReference>
<keyword evidence="9" id="KW-0819">tRNA processing</keyword>
<keyword evidence="12" id="KW-0539">Nucleus</keyword>
<organism evidence="21 22">
    <name type="scientific">Chiloscyllium punctatum</name>
    <name type="common">Brownbanded bambooshark</name>
    <name type="synonym">Hemiscyllium punctatum</name>
    <dbReference type="NCBI Taxonomy" id="137246"/>
    <lineage>
        <taxon>Eukaryota</taxon>
        <taxon>Metazoa</taxon>
        <taxon>Chordata</taxon>
        <taxon>Craniata</taxon>
        <taxon>Vertebrata</taxon>
        <taxon>Chondrichthyes</taxon>
        <taxon>Elasmobranchii</taxon>
        <taxon>Galeomorphii</taxon>
        <taxon>Galeoidea</taxon>
        <taxon>Orectolobiformes</taxon>
        <taxon>Hemiscylliidae</taxon>
        <taxon>Chiloscyllium</taxon>
    </lineage>
</organism>
<evidence type="ECO:0000256" key="7">
    <source>
        <dbReference type="ARBA" id="ARBA00022490"/>
    </source>
</evidence>
<comment type="subcellular location">
    <subcellularLocation>
        <location evidence="4">Cytoplasm</location>
        <location evidence="4">Cytosol</location>
    </subcellularLocation>
    <subcellularLocation>
        <location evidence="3">Nucleus</location>
    </subcellularLocation>
</comment>
<evidence type="ECO:0000256" key="3">
    <source>
        <dbReference type="ARBA" id="ARBA00004123"/>
    </source>
</evidence>
<keyword evidence="8" id="KW-0507">mRNA processing</keyword>
<evidence type="ECO:0000256" key="15">
    <source>
        <dbReference type="ARBA" id="ARBA00059404"/>
    </source>
</evidence>
<gene>
    <name evidence="21" type="ORF">chiPu_0000616</name>
</gene>
<dbReference type="PANTHER" id="PTHR13767">
    <property type="entry name" value="TRNA-PSEUDOURIDINE SYNTHASE"/>
    <property type="match status" value="1"/>
</dbReference>
<evidence type="ECO:0000256" key="5">
    <source>
        <dbReference type="ARBA" id="ARBA00008999"/>
    </source>
</evidence>
<protein>
    <recommendedName>
        <fullName evidence="16">Pseudouridylate synthase TRUB1</fullName>
        <ecNumber evidence="6">5.4.99.25</ecNumber>
    </recommendedName>
    <alternativeName>
        <fullName evidence="17">TruB pseudouridine synthase homolog 1</fullName>
    </alternativeName>
    <alternativeName>
        <fullName evidence="18">tRNA pseudouridine 55 synthase TRUB1</fullName>
    </alternativeName>
</protein>
<dbReference type="GO" id="GO:0006397">
    <property type="term" value="P:mRNA processing"/>
    <property type="evidence" value="ECO:0007669"/>
    <property type="project" value="UniProtKB-KW"/>
</dbReference>
<keyword evidence="11" id="KW-0413">Isomerase</keyword>
<comment type="catalytic activity">
    <reaction evidence="13">
        <text>a uridine in tRNA = a pseudouridine in tRNA</text>
        <dbReference type="Rhea" id="RHEA:54572"/>
        <dbReference type="Rhea" id="RHEA-COMP:13339"/>
        <dbReference type="Rhea" id="RHEA-COMP:13934"/>
        <dbReference type="ChEBI" id="CHEBI:65314"/>
        <dbReference type="ChEBI" id="CHEBI:65315"/>
    </reaction>
</comment>
<dbReference type="Pfam" id="PF01509">
    <property type="entry name" value="TruB_N"/>
    <property type="match status" value="1"/>
</dbReference>
<dbReference type="PANTHER" id="PTHR13767:SF2">
    <property type="entry name" value="PSEUDOURIDYLATE SYNTHASE TRUB1"/>
    <property type="match status" value="1"/>
</dbReference>
<evidence type="ECO:0000256" key="16">
    <source>
        <dbReference type="ARBA" id="ARBA00067538"/>
    </source>
</evidence>
<sequence length="292" mass="31331">AVGGGCSINMASSSGSVALAEKLQGLNGLFAIHKKKGPTSADVLNLLKTKLLKEAGIKQHPMKRKKQILKLGHGGTLDSAASGVLVVGIGKGTKMLSGMLSCSKKYTTVGEFGKATDTFDALGTVTEVQSYDHITKDDLESTLKKFRGNIMQTPPIYSALKQNGQRLSCLVKKGEAVEAKPARPVVVFSLSVQDYNPPLFTLNVECGGGFYVRSLVNDLGKELSSCAHVKELIRTKQGPFTLDEHALQEEKWTIVEIVKAVESGVQLIPSEVACKKLKIDSQDDSEQVKEAT</sequence>
<evidence type="ECO:0000313" key="21">
    <source>
        <dbReference type="EMBL" id="GCC22231.1"/>
    </source>
</evidence>
<keyword evidence="10" id="KW-0007">Acetylation</keyword>
<evidence type="ECO:0000256" key="4">
    <source>
        <dbReference type="ARBA" id="ARBA00004514"/>
    </source>
</evidence>
<dbReference type="InterPro" id="IPR032819">
    <property type="entry name" value="TruB_C"/>
</dbReference>
<comment type="catalytic activity">
    <reaction evidence="14">
        <text>uridine(55) in tRNA = pseudouridine(55) in tRNA</text>
        <dbReference type="Rhea" id="RHEA:42532"/>
        <dbReference type="Rhea" id="RHEA-COMP:10101"/>
        <dbReference type="Rhea" id="RHEA-COMP:10102"/>
        <dbReference type="ChEBI" id="CHEBI:65314"/>
        <dbReference type="ChEBI" id="CHEBI:65315"/>
        <dbReference type="EC" id="5.4.99.25"/>
    </reaction>
    <physiologicalReaction direction="left-to-right" evidence="14">
        <dbReference type="Rhea" id="RHEA:42533"/>
    </physiologicalReaction>
</comment>
<accession>A0A401RVS1</accession>
<dbReference type="InterPro" id="IPR002501">
    <property type="entry name" value="PsdUridine_synth_N"/>
</dbReference>
<proteinExistence type="inferred from homology"/>
<evidence type="ECO:0000256" key="1">
    <source>
        <dbReference type="ARBA" id="ARBA00001166"/>
    </source>
</evidence>
<dbReference type="EMBL" id="BEZZ01000008">
    <property type="protein sequence ID" value="GCC22231.1"/>
    <property type="molecule type" value="Genomic_DNA"/>
</dbReference>
<evidence type="ECO:0000256" key="13">
    <source>
        <dbReference type="ARBA" id="ARBA00036943"/>
    </source>
</evidence>
<comment type="caution">
    <text evidence="21">The sequence shown here is derived from an EMBL/GenBank/DDBJ whole genome shotgun (WGS) entry which is preliminary data.</text>
</comment>
<comment type="catalytic activity">
    <reaction evidence="2">
        <text>uridine in 5S rRNA = pseudouridine in 5S rRNA</text>
        <dbReference type="Rhea" id="RHEA:47036"/>
        <dbReference type="Rhea" id="RHEA-COMP:11730"/>
        <dbReference type="Rhea" id="RHEA-COMP:11731"/>
        <dbReference type="ChEBI" id="CHEBI:65314"/>
        <dbReference type="ChEBI" id="CHEBI:65315"/>
    </reaction>
</comment>
<dbReference type="GO" id="GO:1990481">
    <property type="term" value="P:mRNA pseudouridine synthesis"/>
    <property type="evidence" value="ECO:0007669"/>
    <property type="project" value="TreeGrafter"/>
</dbReference>
<dbReference type="HAMAP" id="MF_01080">
    <property type="entry name" value="TruB_bact"/>
    <property type="match status" value="1"/>
</dbReference>
<evidence type="ECO:0000256" key="6">
    <source>
        <dbReference type="ARBA" id="ARBA00012787"/>
    </source>
</evidence>
<dbReference type="GO" id="GO:0005829">
    <property type="term" value="C:cytosol"/>
    <property type="evidence" value="ECO:0007669"/>
    <property type="project" value="UniProtKB-SubCell"/>
</dbReference>
<comment type="catalytic activity">
    <reaction evidence="1">
        <text>a uridine in mRNA = a pseudouridine in mRNA</text>
        <dbReference type="Rhea" id="RHEA:56644"/>
        <dbReference type="Rhea" id="RHEA-COMP:14658"/>
        <dbReference type="Rhea" id="RHEA-COMP:14659"/>
        <dbReference type="ChEBI" id="CHEBI:65314"/>
        <dbReference type="ChEBI" id="CHEBI:65315"/>
    </reaction>
</comment>
<dbReference type="Pfam" id="PF16198">
    <property type="entry name" value="TruB_C_2"/>
    <property type="match status" value="1"/>
</dbReference>
<dbReference type="OrthoDB" id="9995526at2759"/>
<keyword evidence="7" id="KW-0963">Cytoplasm</keyword>
<evidence type="ECO:0000256" key="17">
    <source>
        <dbReference type="ARBA" id="ARBA00079278"/>
    </source>
</evidence>
<evidence type="ECO:0000259" key="19">
    <source>
        <dbReference type="Pfam" id="PF01509"/>
    </source>
</evidence>
<comment type="similarity">
    <text evidence="5">Belongs to the pseudouridine synthase TruB family.</text>
</comment>
<evidence type="ECO:0000313" key="22">
    <source>
        <dbReference type="Proteomes" id="UP000287033"/>
    </source>
</evidence>
<dbReference type="NCBIfam" id="TIGR00431">
    <property type="entry name" value="TruB"/>
    <property type="match status" value="1"/>
</dbReference>
<evidence type="ECO:0000256" key="14">
    <source>
        <dbReference type="ARBA" id="ARBA00051710"/>
    </source>
</evidence>
<evidence type="ECO:0000256" key="11">
    <source>
        <dbReference type="ARBA" id="ARBA00023235"/>
    </source>
</evidence>
<evidence type="ECO:0000256" key="8">
    <source>
        <dbReference type="ARBA" id="ARBA00022664"/>
    </source>
</evidence>
<dbReference type="EC" id="5.4.99.25" evidence="6"/>
<dbReference type="InterPro" id="IPR014780">
    <property type="entry name" value="tRNA_psdUridine_synth_TruB"/>
</dbReference>
<evidence type="ECO:0000256" key="2">
    <source>
        <dbReference type="ARBA" id="ARBA00001896"/>
    </source>
</evidence>
<reference evidence="21 22" key="1">
    <citation type="journal article" date="2018" name="Nat. Ecol. Evol.">
        <title>Shark genomes provide insights into elasmobranch evolution and the origin of vertebrates.</title>
        <authorList>
            <person name="Hara Y"/>
            <person name="Yamaguchi K"/>
            <person name="Onimaru K"/>
            <person name="Kadota M"/>
            <person name="Koyanagi M"/>
            <person name="Keeley SD"/>
            <person name="Tatsumi K"/>
            <person name="Tanaka K"/>
            <person name="Motone F"/>
            <person name="Kageyama Y"/>
            <person name="Nozu R"/>
            <person name="Adachi N"/>
            <person name="Nishimura O"/>
            <person name="Nakagawa R"/>
            <person name="Tanegashima C"/>
            <person name="Kiyatake I"/>
            <person name="Matsumoto R"/>
            <person name="Murakumo K"/>
            <person name="Nishida K"/>
            <person name="Terakita A"/>
            <person name="Kuratani S"/>
            <person name="Sato K"/>
            <person name="Hyodo S Kuraku.S."/>
        </authorList>
    </citation>
    <scope>NUCLEOTIDE SEQUENCE [LARGE SCALE GENOMIC DNA]</scope>
</reference>
<feature type="domain" description="Pseudouridine synthase II N-terminal" evidence="19">
    <location>
        <begin position="63"/>
        <end position="212"/>
    </location>
</feature>
<evidence type="ECO:0000256" key="9">
    <source>
        <dbReference type="ARBA" id="ARBA00022694"/>
    </source>
</evidence>
<dbReference type="SUPFAM" id="SSF55120">
    <property type="entry name" value="Pseudouridine synthase"/>
    <property type="match status" value="1"/>
</dbReference>
<keyword evidence="22" id="KW-1185">Reference proteome</keyword>
<dbReference type="OMA" id="VDKPSGF"/>
<evidence type="ECO:0000259" key="20">
    <source>
        <dbReference type="Pfam" id="PF16198"/>
    </source>
</evidence>
<feature type="domain" description="tRNA pseudouridylate synthase B C-terminal" evidence="20">
    <location>
        <begin position="213"/>
        <end position="248"/>
    </location>
</feature>
<evidence type="ECO:0000256" key="18">
    <source>
        <dbReference type="ARBA" id="ARBA00079906"/>
    </source>
</evidence>
<name>A0A401RVS1_CHIPU</name>
<evidence type="ECO:0000256" key="10">
    <source>
        <dbReference type="ARBA" id="ARBA00022990"/>
    </source>
</evidence>